<dbReference type="AlphaFoldDB" id="A0A1G8W9R9"/>
<dbReference type="InterPro" id="IPR002575">
    <property type="entry name" value="Aminoglycoside_PTrfase"/>
</dbReference>
<reference evidence="2 3" key="1">
    <citation type="submission" date="2016-10" db="EMBL/GenBank/DDBJ databases">
        <authorList>
            <person name="de Groot N.N."/>
        </authorList>
    </citation>
    <scope>NUCLEOTIDE SEQUENCE [LARGE SCALE GENOMIC DNA]</scope>
    <source>
        <strain evidence="2 3">CGMCC 4.5681</strain>
    </source>
</reference>
<feature type="domain" description="Aminoglycoside phosphotransferase" evidence="1">
    <location>
        <begin position="59"/>
        <end position="256"/>
    </location>
</feature>
<proteinExistence type="predicted"/>
<dbReference type="STRING" id="683260.SAMN05421874_10370"/>
<accession>A0A1G8W9R9</accession>
<dbReference type="Proteomes" id="UP000198683">
    <property type="component" value="Unassembled WGS sequence"/>
</dbReference>
<dbReference type="SUPFAM" id="SSF56112">
    <property type="entry name" value="Protein kinase-like (PK-like)"/>
    <property type="match status" value="1"/>
</dbReference>
<evidence type="ECO:0000313" key="3">
    <source>
        <dbReference type="Proteomes" id="UP000198683"/>
    </source>
</evidence>
<dbReference type="InterPro" id="IPR011009">
    <property type="entry name" value="Kinase-like_dom_sf"/>
</dbReference>
<dbReference type="EMBL" id="FNFB01000003">
    <property type="protein sequence ID" value="SDJ75022.1"/>
    <property type="molecule type" value="Genomic_DNA"/>
</dbReference>
<dbReference type="GO" id="GO:0016740">
    <property type="term" value="F:transferase activity"/>
    <property type="evidence" value="ECO:0007669"/>
    <property type="project" value="UniProtKB-KW"/>
</dbReference>
<name>A0A1G8W9R9_9ACTN</name>
<organism evidence="2 3">
    <name type="scientific">Nonomuraea maritima</name>
    <dbReference type="NCBI Taxonomy" id="683260"/>
    <lineage>
        <taxon>Bacteria</taxon>
        <taxon>Bacillati</taxon>
        <taxon>Actinomycetota</taxon>
        <taxon>Actinomycetes</taxon>
        <taxon>Streptosporangiales</taxon>
        <taxon>Streptosporangiaceae</taxon>
        <taxon>Nonomuraea</taxon>
    </lineage>
</organism>
<dbReference type="Pfam" id="PF01636">
    <property type="entry name" value="APH"/>
    <property type="match status" value="1"/>
</dbReference>
<keyword evidence="3" id="KW-1185">Reference proteome</keyword>
<dbReference type="Gene3D" id="3.90.1200.10">
    <property type="match status" value="1"/>
</dbReference>
<keyword evidence="2" id="KW-0808">Transferase</keyword>
<sequence length="312" mass="32827">MRARAAHRPGRAAHTVCAAEYPVRVGLEEELAGVAAAYGGAGAPVLHPTRTDVVVLRMGEVVVKAHSAGDDVEALRLRVRAAASAAASSVVLAPLTSEVLAVGGRAVTVWPAGRPLSQDDDPGAAPWEEGARLLARLHAVPLTLLPDLPPAGGPARVARAVGRMTGDGPVEQLVRRTFKELPEPGRTGPLPGLLTHGDWHLGQLVHRDRWLLIDVDDLGVGDPAWDLARPAAWYAAGLLDPAMWERFLGAYLASGGPALGPGDDPWQWLDVPARALTVQLAAVAVCNAAREGRELDEVEYSLVESCNRIVGA</sequence>
<evidence type="ECO:0000313" key="2">
    <source>
        <dbReference type="EMBL" id="SDJ75022.1"/>
    </source>
</evidence>
<evidence type="ECO:0000259" key="1">
    <source>
        <dbReference type="Pfam" id="PF01636"/>
    </source>
</evidence>
<gene>
    <name evidence="2" type="ORF">SAMN05421874_10370</name>
</gene>
<protein>
    <submittedName>
        <fullName evidence="2">Phosphotransferase enzyme family protein</fullName>
    </submittedName>
</protein>